<evidence type="ECO:0000313" key="2">
    <source>
        <dbReference type="Proteomes" id="UP001596156"/>
    </source>
</evidence>
<proteinExistence type="predicted"/>
<reference evidence="2" key="1">
    <citation type="journal article" date="2019" name="Int. J. Syst. Evol. Microbiol.">
        <title>The Global Catalogue of Microorganisms (GCM) 10K type strain sequencing project: providing services to taxonomists for standard genome sequencing and annotation.</title>
        <authorList>
            <consortium name="The Broad Institute Genomics Platform"/>
            <consortium name="The Broad Institute Genome Sequencing Center for Infectious Disease"/>
            <person name="Wu L."/>
            <person name="Ma J."/>
        </authorList>
    </citation>
    <scope>NUCLEOTIDE SEQUENCE [LARGE SCALE GENOMIC DNA]</scope>
    <source>
        <strain evidence="2">CCM 8479</strain>
    </source>
</reference>
<comment type="caution">
    <text evidence="1">The sequence shown here is derived from an EMBL/GenBank/DDBJ whole genome shotgun (WGS) entry which is preliminary data.</text>
</comment>
<dbReference type="RefSeq" id="WP_344641937.1">
    <property type="nucleotide sequence ID" value="NZ_BAAASS010000001.1"/>
</dbReference>
<dbReference type="EMBL" id="JBHSKL010000005">
    <property type="protein sequence ID" value="MFC5224216.1"/>
    <property type="molecule type" value="Genomic_DNA"/>
</dbReference>
<gene>
    <name evidence="1" type="ORF">ACFPN6_06260</name>
</gene>
<keyword evidence="2" id="KW-1185">Reference proteome</keyword>
<protein>
    <submittedName>
        <fullName evidence="1">Uncharacterized protein</fullName>
    </submittedName>
</protein>
<sequence length="201" mass="22299">MTAVRFRLTRTASARGRLFKRATHTWTGTLPGLGPVELVCPVAEDRGRDKLTARVTGRAVPPVSFRGIGFRNLPRMARATLTADGRTARLRRRHLAVTQQGRALHIEVAGRSYRYRVLGGRLRHELRREGAVVTTTRSQWRWPQTVSGVSQGEADALDLGLAILLEGVYTRNLSFGGALCSWPGRFLSRLDLSDLLDLWGG</sequence>
<organism evidence="1 2">
    <name type="scientific">Streptomyces fimbriatus</name>
    <dbReference type="NCBI Taxonomy" id="68197"/>
    <lineage>
        <taxon>Bacteria</taxon>
        <taxon>Bacillati</taxon>
        <taxon>Actinomycetota</taxon>
        <taxon>Actinomycetes</taxon>
        <taxon>Kitasatosporales</taxon>
        <taxon>Streptomycetaceae</taxon>
        <taxon>Streptomyces</taxon>
    </lineage>
</organism>
<name>A0ABW0D403_STRFI</name>
<accession>A0ABW0D403</accession>
<dbReference type="Proteomes" id="UP001596156">
    <property type="component" value="Unassembled WGS sequence"/>
</dbReference>
<evidence type="ECO:0000313" key="1">
    <source>
        <dbReference type="EMBL" id="MFC5224216.1"/>
    </source>
</evidence>